<feature type="transmembrane region" description="Helical" evidence="1">
    <location>
        <begin position="31"/>
        <end position="49"/>
    </location>
</feature>
<feature type="transmembrane region" description="Helical" evidence="1">
    <location>
        <begin position="61"/>
        <end position="80"/>
    </location>
</feature>
<feature type="transmembrane region" description="Helical" evidence="1">
    <location>
        <begin position="255"/>
        <end position="272"/>
    </location>
</feature>
<dbReference type="InterPro" id="IPR017823">
    <property type="entry name" value="CruF"/>
</dbReference>
<accession>U1N7Y4</accession>
<dbReference type="PANTHER" id="PTHR39419:SF1">
    <property type="entry name" value="SLL0814 PROTEIN"/>
    <property type="match status" value="1"/>
</dbReference>
<keyword evidence="1" id="KW-0812">Transmembrane</keyword>
<dbReference type="Proteomes" id="UP000030649">
    <property type="component" value="Unassembled WGS sequence"/>
</dbReference>
<dbReference type="NCBIfam" id="NF041333">
    <property type="entry name" value="CruF_Halo"/>
    <property type="match status" value="1"/>
</dbReference>
<gene>
    <name evidence="2" type="ORF">J07HQW1_02858</name>
</gene>
<dbReference type="EMBL" id="KE356560">
    <property type="protein sequence ID" value="ERG92810.1"/>
    <property type="molecule type" value="Genomic_DNA"/>
</dbReference>
<organism evidence="2 3">
    <name type="scientific">Haloquadratum walsbyi J07HQW1</name>
    <dbReference type="NCBI Taxonomy" id="1238424"/>
    <lineage>
        <taxon>Archaea</taxon>
        <taxon>Methanobacteriati</taxon>
        <taxon>Methanobacteriota</taxon>
        <taxon>Stenosarchaea group</taxon>
        <taxon>Halobacteria</taxon>
        <taxon>Halobacteriales</taxon>
        <taxon>Haloferacaceae</taxon>
        <taxon>Haloquadratum</taxon>
    </lineage>
</organism>
<dbReference type="STRING" id="1238424.J07HQW1_02858"/>
<name>U1N7Y4_9EURY</name>
<evidence type="ECO:0000313" key="2">
    <source>
        <dbReference type="EMBL" id="ERG92810.1"/>
    </source>
</evidence>
<proteinExistence type="predicted"/>
<dbReference type="HOGENOM" id="CLU_070738_0_0_2"/>
<dbReference type="PANTHER" id="PTHR39419">
    <property type="entry name" value="SLL0814 PROTEIN"/>
    <property type="match status" value="1"/>
</dbReference>
<dbReference type="InterPro" id="IPR007354">
    <property type="entry name" value="CruF-like"/>
</dbReference>
<keyword evidence="1" id="KW-1133">Transmembrane helix</keyword>
<reference evidence="2 3" key="1">
    <citation type="journal article" date="2013" name="PLoS ONE">
        <title>Assembly-driven community genomics of a hypersaline microbial ecosystem.</title>
        <authorList>
            <person name="Podell S."/>
            <person name="Ugalde J.A."/>
            <person name="Narasingarao P."/>
            <person name="Banfield J.F."/>
            <person name="Heidelberg K.B."/>
            <person name="Allen E.E."/>
        </authorList>
    </citation>
    <scope>NUCLEOTIDE SEQUENCE [LARGE SCALE GENOMIC DNA]</scope>
    <source>
        <strain evidence="3">J07HQW1</strain>
    </source>
</reference>
<feature type="transmembrane region" description="Helical" evidence="1">
    <location>
        <begin position="163"/>
        <end position="187"/>
    </location>
</feature>
<evidence type="ECO:0000256" key="1">
    <source>
        <dbReference type="SAM" id="Phobius"/>
    </source>
</evidence>
<feature type="transmembrane region" description="Helical" evidence="1">
    <location>
        <begin position="130"/>
        <end position="151"/>
    </location>
</feature>
<dbReference type="NCBIfam" id="TIGR03460">
    <property type="entry name" value="crt_membr_arch"/>
    <property type="match status" value="1"/>
</dbReference>
<keyword evidence="1" id="KW-0472">Membrane</keyword>
<sequence>MGERSQLLDQIPRNRLDWEARLDQLIRDNRFTISVFFPLNGIVLLLGSAEGLLPEPLAFNGLLILFGTIVMRSPLLIAALPLTDRRAAASVGALTIYAYAIEYTGVHTGFPYGEFFYGVDLGPIIAGVPLGLPVFFVPLVMNAYLLCILLLGTRAEHTLTRLLTVITTVLLMDIILDPGAVALGFWVYPDGGIFYDVPVSNYAGWVLSATIAVLALDFGYDRHALLQRVDECAFMLDDLVSFIILWGGINAWFGNYIPTAFAVAFAIGLLRAERFDTKLLRPS</sequence>
<dbReference type="AlphaFoldDB" id="U1N7Y4"/>
<evidence type="ECO:0000313" key="3">
    <source>
        <dbReference type="Proteomes" id="UP000030649"/>
    </source>
</evidence>
<dbReference type="InterPro" id="IPR053540">
    <property type="entry name" value="BABR_hydratase"/>
</dbReference>
<protein>
    <submittedName>
        <fullName evidence="2">Carotene biosynthesis associated membrane protein</fullName>
    </submittedName>
</protein>
<feature type="transmembrane region" description="Helical" evidence="1">
    <location>
        <begin position="87"/>
        <end position="110"/>
    </location>
</feature>
<feature type="transmembrane region" description="Helical" evidence="1">
    <location>
        <begin position="202"/>
        <end position="220"/>
    </location>
</feature>
<dbReference type="Pfam" id="PF04240">
    <property type="entry name" value="Caroten_synth"/>
    <property type="match status" value="1"/>
</dbReference>